<dbReference type="SUPFAM" id="SSF46785">
    <property type="entry name" value="Winged helix' DNA-binding domain"/>
    <property type="match status" value="1"/>
</dbReference>
<evidence type="ECO:0000256" key="5">
    <source>
        <dbReference type="SAM" id="MobiDB-lite"/>
    </source>
</evidence>
<keyword evidence="4" id="KW-0804">Transcription</keyword>
<dbReference type="Pfam" id="PF03466">
    <property type="entry name" value="LysR_substrate"/>
    <property type="match status" value="1"/>
</dbReference>
<protein>
    <submittedName>
        <fullName evidence="7">LysR family transcriptional regulator</fullName>
    </submittedName>
</protein>
<evidence type="ECO:0000256" key="3">
    <source>
        <dbReference type="ARBA" id="ARBA00023125"/>
    </source>
</evidence>
<dbReference type="OrthoDB" id="9785745at2"/>
<dbReference type="Proteomes" id="UP000297564">
    <property type="component" value="Unassembled WGS sequence"/>
</dbReference>
<dbReference type="PANTHER" id="PTHR30419">
    <property type="entry name" value="HTH-TYPE TRANSCRIPTIONAL REGULATOR YBHD"/>
    <property type="match status" value="1"/>
</dbReference>
<sequence length="321" mass="34283">MNVTLRQLQAFGLVARHGSFTQAAQAMHLTQSALSLLLRELEAALDTRLVNRTTRSVTLTDVGAEFLEMTQRVLGDLEHAVTHVGELIAKQRGRVVIAAPLVLAGTFLPPLLASFRARFPGIELVLKDSLPDEVLPHVRSGAADLGIGTFPRVQDGLEQVLLFRESLVAVFPRTHALARTRGTATVKWRQLAGEPVLTLPRGSVFRDLAEAGFAAAGLPLAPALEATYVGTLIGLVKAGLGVAVVPGYATALADPQVVAWRRLSGPDIQREVVMVHRRDRTLSPAAQALHGFLLESNAGGDGKPRKSHPRLNRAGHPAGVA</sequence>
<dbReference type="InterPro" id="IPR036390">
    <property type="entry name" value="WH_DNA-bd_sf"/>
</dbReference>
<gene>
    <name evidence="7" type="ORF">EZ242_11940</name>
</gene>
<dbReference type="SUPFAM" id="SSF53850">
    <property type="entry name" value="Periplasmic binding protein-like II"/>
    <property type="match status" value="1"/>
</dbReference>
<dbReference type="AlphaFoldDB" id="A0A4Z0BPE5"/>
<keyword evidence="2" id="KW-0805">Transcription regulation</keyword>
<dbReference type="Gene3D" id="1.10.10.10">
    <property type="entry name" value="Winged helix-like DNA-binding domain superfamily/Winged helix DNA-binding domain"/>
    <property type="match status" value="1"/>
</dbReference>
<comment type="similarity">
    <text evidence="1">Belongs to the LysR transcriptional regulatory family.</text>
</comment>
<evidence type="ECO:0000256" key="2">
    <source>
        <dbReference type="ARBA" id="ARBA00023015"/>
    </source>
</evidence>
<proteinExistence type="inferred from homology"/>
<evidence type="ECO:0000256" key="1">
    <source>
        <dbReference type="ARBA" id="ARBA00009437"/>
    </source>
</evidence>
<dbReference type="InterPro" id="IPR036388">
    <property type="entry name" value="WH-like_DNA-bd_sf"/>
</dbReference>
<dbReference type="FunFam" id="1.10.10.10:FF:000001">
    <property type="entry name" value="LysR family transcriptional regulator"/>
    <property type="match status" value="1"/>
</dbReference>
<name>A0A4Z0BPE5_9BURK</name>
<evidence type="ECO:0000313" key="8">
    <source>
        <dbReference type="Proteomes" id="UP000297564"/>
    </source>
</evidence>
<dbReference type="RefSeq" id="WP_135285381.1">
    <property type="nucleotide sequence ID" value="NZ_SMLL01000004.1"/>
</dbReference>
<organism evidence="7 8">
    <name type="scientific">Ramlibacter rhizophilus</name>
    <dbReference type="NCBI Taxonomy" id="1781167"/>
    <lineage>
        <taxon>Bacteria</taxon>
        <taxon>Pseudomonadati</taxon>
        <taxon>Pseudomonadota</taxon>
        <taxon>Betaproteobacteria</taxon>
        <taxon>Burkholderiales</taxon>
        <taxon>Comamonadaceae</taxon>
        <taxon>Ramlibacter</taxon>
    </lineage>
</organism>
<evidence type="ECO:0000313" key="7">
    <source>
        <dbReference type="EMBL" id="TFY99838.1"/>
    </source>
</evidence>
<dbReference type="PROSITE" id="PS50931">
    <property type="entry name" value="HTH_LYSR"/>
    <property type="match status" value="1"/>
</dbReference>
<keyword evidence="3" id="KW-0238">DNA-binding</keyword>
<evidence type="ECO:0000259" key="6">
    <source>
        <dbReference type="PROSITE" id="PS50931"/>
    </source>
</evidence>
<dbReference type="GO" id="GO:0003677">
    <property type="term" value="F:DNA binding"/>
    <property type="evidence" value="ECO:0007669"/>
    <property type="project" value="UniProtKB-KW"/>
</dbReference>
<dbReference type="CDD" id="cd08440">
    <property type="entry name" value="PBP2_LTTR_like_4"/>
    <property type="match status" value="1"/>
</dbReference>
<dbReference type="EMBL" id="SMLL01000004">
    <property type="protein sequence ID" value="TFY99838.1"/>
    <property type="molecule type" value="Genomic_DNA"/>
</dbReference>
<dbReference type="GO" id="GO:0005829">
    <property type="term" value="C:cytosol"/>
    <property type="evidence" value="ECO:0007669"/>
    <property type="project" value="TreeGrafter"/>
</dbReference>
<keyword evidence="8" id="KW-1185">Reference proteome</keyword>
<dbReference type="InterPro" id="IPR000847">
    <property type="entry name" value="LysR_HTH_N"/>
</dbReference>
<dbReference type="InterPro" id="IPR050950">
    <property type="entry name" value="HTH-type_LysR_regulators"/>
</dbReference>
<dbReference type="GO" id="GO:0003700">
    <property type="term" value="F:DNA-binding transcription factor activity"/>
    <property type="evidence" value="ECO:0007669"/>
    <property type="project" value="InterPro"/>
</dbReference>
<dbReference type="Pfam" id="PF00126">
    <property type="entry name" value="HTH_1"/>
    <property type="match status" value="1"/>
</dbReference>
<evidence type="ECO:0000256" key="4">
    <source>
        <dbReference type="ARBA" id="ARBA00023163"/>
    </source>
</evidence>
<accession>A0A4Z0BPE5</accession>
<dbReference type="Gene3D" id="3.40.190.290">
    <property type="match status" value="1"/>
</dbReference>
<feature type="region of interest" description="Disordered" evidence="5">
    <location>
        <begin position="295"/>
        <end position="321"/>
    </location>
</feature>
<reference evidence="7 8" key="1">
    <citation type="submission" date="2019-03" db="EMBL/GenBank/DDBJ databases">
        <title>Ramlibacter rhizophilus CCTCC AB2015357, whole genome shotgun sequence.</title>
        <authorList>
            <person name="Zhang X."/>
            <person name="Feng G."/>
            <person name="Zhu H."/>
        </authorList>
    </citation>
    <scope>NUCLEOTIDE SEQUENCE [LARGE SCALE GENOMIC DNA]</scope>
    <source>
        <strain evidence="7 8">CCTCC AB2015357</strain>
    </source>
</reference>
<dbReference type="InterPro" id="IPR005119">
    <property type="entry name" value="LysR_subst-bd"/>
</dbReference>
<dbReference type="PANTHER" id="PTHR30419:SF8">
    <property type="entry name" value="NITROGEN ASSIMILATION TRANSCRIPTIONAL ACTIVATOR-RELATED"/>
    <property type="match status" value="1"/>
</dbReference>
<comment type="caution">
    <text evidence="7">The sequence shown here is derived from an EMBL/GenBank/DDBJ whole genome shotgun (WGS) entry which is preliminary data.</text>
</comment>
<feature type="domain" description="HTH lysR-type" evidence="6">
    <location>
        <begin position="3"/>
        <end position="60"/>
    </location>
</feature>
<dbReference type="PRINTS" id="PR00039">
    <property type="entry name" value="HTHLYSR"/>
</dbReference>